<dbReference type="GO" id="GO:0016491">
    <property type="term" value="F:oxidoreductase activity"/>
    <property type="evidence" value="ECO:0007669"/>
    <property type="project" value="InterPro"/>
</dbReference>
<dbReference type="SMART" id="SM00829">
    <property type="entry name" value="PKS_ER"/>
    <property type="match status" value="1"/>
</dbReference>
<protein>
    <submittedName>
        <fullName evidence="2">NADPH:quinone oxidoreductase</fullName>
    </submittedName>
</protein>
<dbReference type="EMBL" id="BMZA01000002">
    <property type="protein sequence ID" value="GGY95689.1"/>
    <property type="molecule type" value="Genomic_DNA"/>
</dbReference>
<dbReference type="RefSeq" id="WP_189619842.1">
    <property type="nucleotide sequence ID" value="NZ_BMZA01000002.1"/>
</dbReference>
<evidence type="ECO:0000259" key="1">
    <source>
        <dbReference type="SMART" id="SM00829"/>
    </source>
</evidence>
<dbReference type="CDD" id="cd08241">
    <property type="entry name" value="QOR1"/>
    <property type="match status" value="1"/>
</dbReference>
<dbReference type="AlphaFoldDB" id="A0A918PC38"/>
<comment type="caution">
    <text evidence="2">The sequence shown here is derived from an EMBL/GenBank/DDBJ whole genome shotgun (WGS) entry which is preliminary data.</text>
</comment>
<dbReference type="InterPro" id="IPR051397">
    <property type="entry name" value="Zn-ADH-like_protein"/>
</dbReference>
<sequence length="324" mass="34180">MKAIQCVAFGAPEDLIVADVPLPEPGPGELRVRVHAAAVNYPDGLIVQGLYQHKPALPFVPGLEAAGVIDAVGPGCSGFAPGERVAAMAPVGAYAEAMIVPAEKVVKLDDAMSFAHGAAFCTTYGTAYHALVQRGRLAARETLLVLGAAGGVGLAAVQIGKALGARVIAAASTPAKLALAKAMGADALIDYSTEDLRERVKEITGGRGVDVVYDPLGDRFAEPAMRSLAWDGRYLVVGFAAGEIPRLPTNILLLKNAAILGVFYGEWARREPAANRDNLAALFRLYREADVRPHIDRTFALEDAATAIRFLLDRKVMGKVVLTM</sequence>
<dbReference type="Pfam" id="PF00107">
    <property type="entry name" value="ADH_zinc_N"/>
    <property type="match status" value="1"/>
</dbReference>
<dbReference type="InterPro" id="IPR013149">
    <property type="entry name" value="ADH-like_C"/>
</dbReference>
<dbReference type="SUPFAM" id="SSF50129">
    <property type="entry name" value="GroES-like"/>
    <property type="match status" value="1"/>
</dbReference>
<evidence type="ECO:0000313" key="3">
    <source>
        <dbReference type="Proteomes" id="UP000648075"/>
    </source>
</evidence>
<dbReference type="Gene3D" id="3.90.180.10">
    <property type="entry name" value="Medium-chain alcohol dehydrogenases, catalytic domain"/>
    <property type="match status" value="1"/>
</dbReference>
<dbReference type="PANTHER" id="PTHR43677">
    <property type="entry name" value="SHORT-CHAIN DEHYDROGENASE/REDUCTASE"/>
    <property type="match status" value="1"/>
</dbReference>
<dbReference type="InterPro" id="IPR020843">
    <property type="entry name" value="ER"/>
</dbReference>
<keyword evidence="3" id="KW-1185">Reference proteome</keyword>
<accession>A0A918PC38</accession>
<feature type="domain" description="Enoyl reductase (ER)" evidence="1">
    <location>
        <begin position="10"/>
        <end position="322"/>
    </location>
</feature>
<evidence type="ECO:0000313" key="2">
    <source>
        <dbReference type="EMBL" id="GGY95689.1"/>
    </source>
</evidence>
<reference evidence="2" key="2">
    <citation type="submission" date="2020-09" db="EMBL/GenBank/DDBJ databases">
        <authorList>
            <person name="Sun Q."/>
            <person name="Kim S."/>
        </authorList>
    </citation>
    <scope>NUCLEOTIDE SEQUENCE</scope>
    <source>
        <strain evidence="2">KCTC 32255</strain>
    </source>
</reference>
<gene>
    <name evidence="2" type="ORF">GCM10011614_08020</name>
</gene>
<dbReference type="InterPro" id="IPR013154">
    <property type="entry name" value="ADH-like_N"/>
</dbReference>
<organism evidence="2 3">
    <name type="scientific">Novosphingobium colocasiae</name>
    <dbReference type="NCBI Taxonomy" id="1256513"/>
    <lineage>
        <taxon>Bacteria</taxon>
        <taxon>Pseudomonadati</taxon>
        <taxon>Pseudomonadota</taxon>
        <taxon>Alphaproteobacteria</taxon>
        <taxon>Sphingomonadales</taxon>
        <taxon>Sphingomonadaceae</taxon>
        <taxon>Novosphingobium</taxon>
    </lineage>
</organism>
<dbReference type="SUPFAM" id="SSF51735">
    <property type="entry name" value="NAD(P)-binding Rossmann-fold domains"/>
    <property type="match status" value="1"/>
</dbReference>
<reference evidence="2" key="1">
    <citation type="journal article" date="2014" name="Int. J. Syst. Evol. Microbiol.">
        <title>Complete genome sequence of Corynebacterium casei LMG S-19264T (=DSM 44701T), isolated from a smear-ripened cheese.</title>
        <authorList>
            <consortium name="US DOE Joint Genome Institute (JGI-PGF)"/>
            <person name="Walter F."/>
            <person name="Albersmeier A."/>
            <person name="Kalinowski J."/>
            <person name="Ruckert C."/>
        </authorList>
    </citation>
    <scope>NUCLEOTIDE SEQUENCE</scope>
    <source>
        <strain evidence="2">KCTC 32255</strain>
    </source>
</reference>
<dbReference type="PANTHER" id="PTHR43677:SF4">
    <property type="entry name" value="QUINONE OXIDOREDUCTASE-LIKE PROTEIN 2"/>
    <property type="match status" value="1"/>
</dbReference>
<dbReference type="Gene3D" id="3.40.50.720">
    <property type="entry name" value="NAD(P)-binding Rossmann-like Domain"/>
    <property type="match status" value="1"/>
</dbReference>
<dbReference type="Proteomes" id="UP000648075">
    <property type="component" value="Unassembled WGS sequence"/>
</dbReference>
<dbReference type="InterPro" id="IPR036291">
    <property type="entry name" value="NAD(P)-bd_dom_sf"/>
</dbReference>
<dbReference type="Pfam" id="PF08240">
    <property type="entry name" value="ADH_N"/>
    <property type="match status" value="1"/>
</dbReference>
<dbReference type="InterPro" id="IPR011032">
    <property type="entry name" value="GroES-like_sf"/>
</dbReference>
<proteinExistence type="predicted"/>
<name>A0A918PC38_9SPHN</name>